<dbReference type="InterPro" id="IPR013686">
    <property type="entry name" value="Polypept-transport_assoc_ShlB"/>
</dbReference>
<organism evidence="7 8">
    <name type="scientific">Panacagrimonas perspica</name>
    <dbReference type="NCBI Taxonomy" id="381431"/>
    <lineage>
        <taxon>Bacteria</taxon>
        <taxon>Pseudomonadati</taxon>
        <taxon>Pseudomonadota</taxon>
        <taxon>Gammaproteobacteria</taxon>
        <taxon>Nevskiales</taxon>
        <taxon>Nevskiaceae</taxon>
        <taxon>Panacagrimonas</taxon>
    </lineage>
</organism>
<keyword evidence="1" id="KW-1134">Transmembrane beta strand</keyword>
<feature type="domain" description="Haemolysin activator HlyB C-terminal" evidence="5">
    <location>
        <begin position="200"/>
        <end position="494"/>
    </location>
</feature>
<dbReference type="GO" id="GO:0046819">
    <property type="term" value="P:protein secretion by the type V secretion system"/>
    <property type="evidence" value="ECO:0007669"/>
    <property type="project" value="TreeGrafter"/>
</dbReference>
<accession>A0A4V3F5F1</accession>
<proteinExistence type="predicted"/>
<evidence type="ECO:0000256" key="2">
    <source>
        <dbReference type="ARBA" id="ARBA00022692"/>
    </source>
</evidence>
<comment type="caution">
    <text evidence="7">The sequence shown here is derived from an EMBL/GenBank/DDBJ whole genome shotgun (WGS) entry which is preliminary data.</text>
</comment>
<evidence type="ECO:0000259" key="6">
    <source>
        <dbReference type="Pfam" id="PF08479"/>
    </source>
</evidence>
<dbReference type="InterPro" id="IPR051544">
    <property type="entry name" value="TPS_OM_transporter"/>
</dbReference>
<feature type="region of interest" description="Disordered" evidence="4">
    <location>
        <begin position="16"/>
        <end position="44"/>
    </location>
</feature>
<dbReference type="AlphaFoldDB" id="A0A4V3F5F1"/>
<evidence type="ECO:0000256" key="3">
    <source>
        <dbReference type="ARBA" id="ARBA00023237"/>
    </source>
</evidence>
<dbReference type="Gene3D" id="2.40.160.50">
    <property type="entry name" value="membrane protein fhac: a member of the omp85/tpsb transporter family"/>
    <property type="match status" value="1"/>
</dbReference>
<reference evidence="7 8" key="1">
    <citation type="submission" date="2019-03" db="EMBL/GenBank/DDBJ databases">
        <title>Genomic Encyclopedia of Type Strains, Phase IV (KMG-IV): sequencing the most valuable type-strain genomes for metagenomic binning, comparative biology and taxonomic classification.</title>
        <authorList>
            <person name="Goeker M."/>
        </authorList>
    </citation>
    <scope>NUCLEOTIDE SEQUENCE [LARGE SCALE GENOMIC DNA]</scope>
    <source>
        <strain evidence="7 8">DSM 26377</strain>
    </source>
</reference>
<dbReference type="Pfam" id="PF03865">
    <property type="entry name" value="ShlB"/>
    <property type="match status" value="1"/>
</dbReference>
<dbReference type="InterPro" id="IPR005565">
    <property type="entry name" value="Hemolysn_activator_HlyB_C"/>
</dbReference>
<evidence type="ECO:0000313" key="8">
    <source>
        <dbReference type="Proteomes" id="UP000295341"/>
    </source>
</evidence>
<keyword evidence="3" id="KW-0998">Cell outer membrane</keyword>
<dbReference type="Gene3D" id="3.10.20.310">
    <property type="entry name" value="membrane protein fhac"/>
    <property type="match status" value="1"/>
</dbReference>
<dbReference type="Pfam" id="PF08479">
    <property type="entry name" value="POTRA_2"/>
    <property type="match status" value="1"/>
</dbReference>
<keyword evidence="1" id="KW-0472">Membrane</keyword>
<gene>
    <name evidence="7" type="ORF">DFR24_3206</name>
</gene>
<dbReference type="EMBL" id="SOBT01000009">
    <property type="protein sequence ID" value="TDU28826.1"/>
    <property type="molecule type" value="Genomic_DNA"/>
</dbReference>
<evidence type="ECO:0000256" key="1">
    <source>
        <dbReference type="ARBA" id="ARBA00022452"/>
    </source>
</evidence>
<evidence type="ECO:0000259" key="5">
    <source>
        <dbReference type="Pfam" id="PF03865"/>
    </source>
</evidence>
<dbReference type="GO" id="GO:0098046">
    <property type="term" value="C:type V protein secretion system complex"/>
    <property type="evidence" value="ECO:0007669"/>
    <property type="project" value="TreeGrafter"/>
</dbReference>
<dbReference type="Proteomes" id="UP000295341">
    <property type="component" value="Unassembled WGS sequence"/>
</dbReference>
<dbReference type="GO" id="GO:0008320">
    <property type="term" value="F:protein transmembrane transporter activity"/>
    <property type="evidence" value="ECO:0007669"/>
    <property type="project" value="TreeGrafter"/>
</dbReference>
<feature type="domain" description="Polypeptide-transport-associated ShlB-type" evidence="6">
    <location>
        <begin position="55"/>
        <end position="129"/>
    </location>
</feature>
<evidence type="ECO:0000256" key="4">
    <source>
        <dbReference type="SAM" id="MobiDB-lite"/>
    </source>
</evidence>
<protein>
    <submittedName>
        <fullName evidence="7">Hemolysin activation/secretion protein</fullName>
    </submittedName>
</protein>
<sequence length="533" mass="57346">MLAIYGSVALAQTTPGAVGDSVKPSPQVPEASAPLIQQPARRPQKQMSVSAKLVNIQRFEFTGNTLFANDQLRAITLEYEGQDLTLFDIFDAADKVADFYISQGYTLATVNVPPQKIESGIVRMEVSEGTVGRVTVEGAKRYKSESIASYLDGVKPGNVYRGATLTEGLNVLNELPGLRTRAVLRPSGAPGVNDVSVIATEDPYDLFFGVDNHGRESIGEIRFSAGGALNNPLRIGDQLQLMGLVSEDALLKYGFISYSVPINHLGTRLSASYGHADFELDDKIVDGVKGENKTARIELSHSFIRTQSDRLQMTVGGSNTRANADLFGLRLPGDTDLTLFELGGNLLHIWNNSAATLITLGASSNFADSNPNQLAKPKGKDRQLFRGEAEILHLQPLPAKLQLLLRGAGTYSPEALPDTQQYSLGGPSSVRGYPSSEVRGDAGIFGSITLRRPFQIGPVLAMASIFGDAGRVERYDLPAGFDDNDALSSVGAGLDFRYRMISAKFEGSAPLDDRPVSDGDDDFRFFASAAVSF</sequence>
<keyword evidence="8" id="KW-1185">Reference proteome</keyword>
<name>A0A4V3F5F1_9GAMM</name>
<dbReference type="PANTHER" id="PTHR34597">
    <property type="entry name" value="SLR1661 PROTEIN"/>
    <property type="match status" value="1"/>
</dbReference>
<keyword evidence="2" id="KW-0812">Transmembrane</keyword>
<dbReference type="PANTHER" id="PTHR34597:SF1">
    <property type="entry name" value="HEME_HEMOPEXIN TRANSPORTER PROTEIN HUXB"/>
    <property type="match status" value="1"/>
</dbReference>
<evidence type="ECO:0000313" key="7">
    <source>
        <dbReference type="EMBL" id="TDU28826.1"/>
    </source>
</evidence>